<dbReference type="InterPro" id="IPR019169">
    <property type="entry name" value="Transmembrane_26"/>
</dbReference>
<dbReference type="Proteomes" id="UP000281553">
    <property type="component" value="Unassembled WGS sequence"/>
</dbReference>
<accession>A0A3P7Q8B0</accession>
<dbReference type="Pfam" id="PF09772">
    <property type="entry name" value="Tmem26"/>
    <property type="match status" value="1"/>
</dbReference>
<organism evidence="2 3">
    <name type="scientific">Dibothriocephalus latus</name>
    <name type="common">Fish tapeworm</name>
    <name type="synonym">Diphyllobothrium latum</name>
    <dbReference type="NCBI Taxonomy" id="60516"/>
    <lineage>
        <taxon>Eukaryota</taxon>
        <taxon>Metazoa</taxon>
        <taxon>Spiralia</taxon>
        <taxon>Lophotrochozoa</taxon>
        <taxon>Platyhelminthes</taxon>
        <taxon>Cestoda</taxon>
        <taxon>Eucestoda</taxon>
        <taxon>Diphyllobothriidea</taxon>
        <taxon>Diphyllobothriidae</taxon>
        <taxon>Dibothriocephalus</taxon>
    </lineage>
</organism>
<name>A0A3P7Q8B0_DIBLA</name>
<keyword evidence="3" id="KW-1185">Reference proteome</keyword>
<evidence type="ECO:0000256" key="1">
    <source>
        <dbReference type="SAM" id="Phobius"/>
    </source>
</evidence>
<dbReference type="PANTHER" id="PTHR22168">
    <property type="entry name" value="TMEM26 PROTEIN"/>
    <property type="match status" value="1"/>
</dbReference>
<dbReference type="AlphaFoldDB" id="A0A3P7Q8B0"/>
<dbReference type="OrthoDB" id="10042902at2759"/>
<proteinExistence type="predicted"/>
<evidence type="ECO:0000313" key="2">
    <source>
        <dbReference type="EMBL" id="VDN26886.1"/>
    </source>
</evidence>
<feature type="transmembrane region" description="Helical" evidence="1">
    <location>
        <begin position="145"/>
        <end position="162"/>
    </location>
</feature>
<protein>
    <submittedName>
        <fullName evidence="2">Uncharacterized protein</fullName>
    </submittedName>
</protein>
<reference evidence="2 3" key="1">
    <citation type="submission" date="2018-11" db="EMBL/GenBank/DDBJ databases">
        <authorList>
            <consortium name="Pathogen Informatics"/>
        </authorList>
    </citation>
    <scope>NUCLEOTIDE SEQUENCE [LARGE SCALE GENOMIC DNA]</scope>
</reference>
<keyword evidence="1" id="KW-0812">Transmembrane</keyword>
<dbReference type="EMBL" id="UYRU01076405">
    <property type="protein sequence ID" value="VDN26886.1"/>
    <property type="molecule type" value="Genomic_DNA"/>
</dbReference>
<feature type="transmembrane region" description="Helical" evidence="1">
    <location>
        <begin position="106"/>
        <end position="125"/>
    </location>
</feature>
<sequence length="164" mass="18995">MGYKETPYGPKMSLYKLEQTYVFCVVFGRCVVSHKSINVGNLADWLFVQVCHAADMLELVQYMQDKDLCRKTGLTASILCQLHISQLQLCFSRTKGSHGRNRCSQLSEIICPLMLLDVPFLFLRLKLYYSYEYINFQLVFYTMKNMGFILATLIDAILVVVYKK</sequence>
<evidence type="ECO:0000313" key="3">
    <source>
        <dbReference type="Proteomes" id="UP000281553"/>
    </source>
</evidence>
<gene>
    <name evidence="2" type="ORF">DILT_LOCUS14903</name>
</gene>
<keyword evidence="1" id="KW-0472">Membrane</keyword>
<keyword evidence="1" id="KW-1133">Transmembrane helix</keyword>